<sequence>MSALRGKSEPKTGNSVQNVSGRNKRPSKYKPIEPSKLDDLVKHHPKVYRPLSQTALDHLNEQDSVKLVFFNREDIWVHVQGVDHEEDTVCGCIQTKCTKLEGLQIGQLVSFKKEHIVEVQEDSDSDDDDY</sequence>
<evidence type="ECO:0000313" key="2">
    <source>
        <dbReference type="EMBL" id="KAK9813928.1"/>
    </source>
</evidence>
<dbReference type="EMBL" id="JALJOQ010000002">
    <property type="protein sequence ID" value="KAK9813928.1"/>
    <property type="molecule type" value="Genomic_DNA"/>
</dbReference>
<organism evidence="2 3">
    <name type="scientific">Symbiochloris irregularis</name>
    <dbReference type="NCBI Taxonomy" id="706552"/>
    <lineage>
        <taxon>Eukaryota</taxon>
        <taxon>Viridiplantae</taxon>
        <taxon>Chlorophyta</taxon>
        <taxon>core chlorophytes</taxon>
        <taxon>Trebouxiophyceae</taxon>
        <taxon>Trebouxiales</taxon>
        <taxon>Trebouxiaceae</taxon>
        <taxon>Symbiochloris</taxon>
    </lineage>
</organism>
<gene>
    <name evidence="2" type="ORF">WJX73_005274</name>
</gene>
<keyword evidence="3" id="KW-1185">Reference proteome</keyword>
<name>A0AAW1PZ48_9CHLO</name>
<feature type="compositionally biased region" description="Basic and acidic residues" evidence="1">
    <location>
        <begin position="1"/>
        <end position="10"/>
    </location>
</feature>
<feature type="compositionally biased region" description="Polar residues" evidence="1">
    <location>
        <begin position="11"/>
        <end position="21"/>
    </location>
</feature>
<feature type="region of interest" description="Disordered" evidence="1">
    <location>
        <begin position="1"/>
        <end position="36"/>
    </location>
</feature>
<proteinExistence type="predicted"/>
<reference evidence="2 3" key="1">
    <citation type="journal article" date="2024" name="Nat. Commun.">
        <title>Phylogenomics reveals the evolutionary origins of lichenization in chlorophyte algae.</title>
        <authorList>
            <person name="Puginier C."/>
            <person name="Libourel C."/>
            <person name="Otte J."/>
            <person name="Skaloud P."/>
            <person name="Haon M."/>
            <person name="Grisel S."/>
            <person name="Petersen M."/>
            <person name="Berrin J.G."/>
            <person name="Delaux P.M."/>
            <person name="Dal Grande F."/>
            <person name="Keller J."/>
        </authorList>
    </citation>
    <scope>NUCLEOTIDE SEQUENCE [LARGE SCALE GENOMIC DNA]</scope>
    <source>
        <strain evidence="2 3">SAG 2036</strain>
    </source>
</reference>
<evidence type="ECO:0000256" key="1">
    <source>
        <dbReference type="SAM" id="MobiDB-lite"/>
    </source>
</evidence>
<comment type="caution">
    <text evidence="2">The sequence shown here is derived from an EMBL/GenBank/DDBJ whole genome shotgun (WGS) entry which is preliminary data.</text>
</comment>
<dbReference type="AlphaFoldDB" id="A0AAW1PZ48"/>
<accession>A0AAW1PZ48</accession>
<protein>
    <submittedName>
        <fullName evidence="2">Uncharacterized protein</fullName>
    </submittedName>
</protein>
<evidence type="ECO:0000313" key="3">
    <source>
        <dbReference type="Proteomes" id="UP001465755"/>
    </source>
</evidence>
<dbReference type="Proteomes" id="UP001465755">
    <property type="component" value="Unassembled WGS sequence"/>
</dbReference>